<sequence>MPEPPQGLFRSEDGGDTWAPFSIINDDPDFRTWMGTAQDGTPDGPKLHSIIVDPRDPAHLYFGMSGGELWTSGDEGESWSCIARHLPEIYAVEACCPASAP</sequence>
<dbReference type="EMBL" id="JBHSOG010000060">
    <property type="protein sequence ID" value="MFC5770811.1"/>
    <property type="molecule type" value="Genomic_DNA"/>
</dbReference>
<accession>A0ABW1AUB5</accession>
<name>A0ABW1AUB5_9RHOO</name>
<organism evidence="2 3">
    <name type="scientific">Thauera sinica</name>
    <dbReference type="NCBI Taxonomy" id="2665146"/>
    <lineage>
        <taxon>Bacteria</taxon>
        <taxon>Pseudomonadati</taxon>
        <taxon>Pseudomonadota</taxon>
        <taxon>Betaproteobacteria</taxon>
        <taxon>Rhodocyclales</taxon>
        <taxon>Zoogloeaceae</taxon>
        <taxon>Thauera</taxon>
    </lineage>
</organism>
<evidence type="ECO:0000256" key="1">
    <source>
        <dbReference type="SAM" id="MobiDB-lite"/>
    </source>
</evidence>
<dbReference type="RefSeq" id="WP_198363259.1">
    <property type="nucleotide sequence ID" value="NZ_JBHSOG010000060.1"/>
</dbReference>
<evidence type="ECO:0000313" key="2">
    <source>
        <dbReference type="EMBL" id="MFC5770811.1"/>
    </source>
</evidence>
<comment type="caution">
    <text evidence="2">The sequence shown here is derived from an EMBL/GenBank/DDBJ whole genome shotgun (WGS) entry which is preliminary data.</text>
</comment>
<gene>
    <name evidence="2" type="ORF">ACFPTN_15635</name>
</gene>
<dbReference type="SUPFAM" id="SSF110296">
    <property type="entry name" value="Oligoxyloglucan reducing end-specific cellobiohydrolase"/>
    <property type="match status" value="1"/>
</dbReference>
<dbReference type="Gene3D" id="2.130.10.10">
    <property type="entry name" value="YVTN repeat-like/Quinoprotein amine dehydrogenase"/>
    <property type="match status" value="1"/>
</dbReference>
<proteinExistence type="predicted"/>
<reference evidence="3" key="1">
    <citation type="journal article" date="2019" name="Int. J. Syst. Evol. Microbiol.">
        <title>The Global Catalogue of Microorganisms (GCM) 10K type strain sequencing project: providing services to taxonomists for standard genome sequencing and annotation.</title>
        <authorList>
            <consortium name="The Broad Institute Genomics Platform"/>
            <consortium name="The Broad Institute Genome Sequencing Center for Infectious Disease"/>
            <person name="Wu L."/>
            <person name="Ma J."/>
        </authorList>
    </citation>
    <scope>NUCLEOTIDE SEQUENCE [LARGE SCALE GENOMIC DNA]</scope>
    <source>
        <strain evidence="3">SHR3</strain>
    </source>
</reference>
<dbReference type="InterPro" id="IPR015943">
    <property type="entry name" value="WD40/YVTN_repeat-like_dom_sf"/>
</dbReference>
<dbReference type="Proteomes" id="UP001595974">
    <property type="component" value="Unassembled WGS sequence"/>
</dbReference>
<feature type="region of interest" description="Disordered" evidence="1">
    <location>
        <begin position="1"/>
        <end position="21"/>
    </location>
</feature>
<keyword evidence="3" id="KW-1185">Reference proteome</keyword>
<protein>
    <submittedName>
        <fullName evidence="2">WD40/YVTN/BNR-like repeat-containing protein</fullName>
    </submittedName>
</protein>
<evidence type="ECO:0000313" key="3">
    <source>
        <dbReference type="Proteomes" id="UP001595974"/>
    </source>
</evidence>